<dbReference type="Proteomes" id="UP001487740">
    <property type="component" value="Unassembled WGS sequence"/>
</dbReference>
<proteinExistence type="predicted"/>
<evidence type="ECO:0000256" key="2">
    <source>
        <dbReference type="SAM" id="SignalP"/>
    </source>
</evidence>
<organism evidence="3 4">
    <name type="scientific">Scylla paramamosain</name>
    <name type="common">Mud crab</name>
    <dbReference type="NCBI Taxonomy" id="85552"/>
    <lineage>
        <taxon>Eukaryota</taxon>
        <taxon>Metazoa</taxon>
        <taxon>Ecdysozoa</taxon>
        <taxon>Arthropoda</taxon>
        <taxon>Crustacea</taxon>
        <taxon>Multicrustacea</taxon>
        <taxon>Malacostraca</taxon>
        <taxon>Eumalacostraca</taxon>
        <taxon>Eucarida</taxon>
        <taxon>Decapoda</taxon>
        <taxon>Pleocyemata</taxon>
        <taxon>Brachyura</taxon>
        <taxon>Eubrachyura</taxon>
        <taxon>Portunoidea</taxon>
        <taxon>Portunidae</taxon>
        <taxon>Portuninae</taxon>
        <taxon>Scylla</taxon>
    </lineage>
</organism>
<feature type="region of interest" description="Disordered" evidence="1">
    <location>
        <begin position="100"/>
        <end position="123"/>
    </location>
</feature>
<feature type="signal peptide" evidence="2">
    <location>
        <begin position="1"/>
        <end position="16"/>
    </location>
</feature>
<protein>
    <recommendedName>
        <fullName evidence="5">Secreted protein</fullName>
    </recommendedName>
</protein>
<sequence length="123" mass="14195">MRRAWWRLWCVAVAAAVAVMLGGLGAAADGRLERREASRNCHFPSCCGFTEHTAGCRFVGNRCRCPFISPRPLTYFMRRHHHSPLPLAGSFTYYSTYPYNRKDGHEGKENEEDKERKERENDD</sequence>
<keyword evidence="2" id="KW-0732">Signal</keyword>
<evidence type="ECO:0000313" key="4">
    <source>
        <dbReference type="Proteomes" id="UP001487740"/>
    </source>
</evidence>
<reference evidence="3 4" key="1">
    <citation type="submission" date="2023-03" db="EMBL/GenBank/DDBJ databases">
        <title>High-quality genome of Scylla paramamosain provides insights in environmental adaptation.</title>
        <authorList>
            <person name="Zhang L."/>
        </authorList>
    </citation>
    <scope>NUCLEOTIDE SEQUENCE [LARGE SCALE GENOMIC DNA]</scope>
    <source>
        <strain evidence="3">LZ_2023a</strain>
        <tissue evidence="3">Muscle</tissue>
    </source>
</reference>
<name>A0AAW0SNF4_SCYPA</name>
<feature type="chain" id="PRO_5043441128" description="Secreted protein" evidence="2">
    <location>
        <begin position="17"/>
        <end position="123"/>
    </location>
</feature>
<evidence type="ECO:0000256" key="1">
    <source>
        <dbReference type="SAM" id="MobiDB-lite"/>
    </source>
</evidence>
<dbReference type="EMBL" id="JARAKH010000048">
    <property type="protein sequence ID" value="KAK8376873.1"/>
    <property type="molecule type" value="Genomic_DNA"/>
</dbReference>
<evidence type="ECO:0000313" key="3">
    <source>
        <dbReference type="EMBL" id="KAK8376873.1"/>
    </source>
</evidence>
<keyword evidence="4" id="KW-1185">Reference proteome</keyword>
<evidence type="ECO:0008006" key="5">
    <source>
        <dbReference type="Google" id="ProtNLM"/>
    </source>
</evidence>
<dbReference type="AlphaFoldDB" id="A0AAW0SNF4"/>
<accession>A0AAW0SNF4</accession>
<comment type="caution">
    <text evidence="3">The sequence shown here is derived from an EMBL/GenBank/DDBJ whole genome shotgun (WGS) entry which is preliminary data.</text>
</comment>
<gene>
    <name evidence="3" type="ORF">O3P69_010068</name>
</gene>